<proteinExistence type="predicted"/>
<evidence type="ECO:0000313" key="1">
    <source>
        <dbReference type="EMBL" id="EAS01271.1"/>
    </source>
</evidence>
<dbReference type="EMBL" id="GG662603">
    <property type="protein sequence ID" value="EAS01271.1"/>
    <property type="molecule type" value="Genomic_DNA"/>
</dbReference>
<dbReference type="KEGG" id="tet:TTHERM_00148810"/>
<evidence type="ECO:0000313" key="2">
    <source>
        <dbReference type="Proteomes" id="UP000009168"/>
    </source>
</evidence>
<gene>
    <name evidence="1" type="ORF">TTHERM_00148810</name>
</gene>
<protein>
    <submittedName>
        <fullName evidence="1">Uncharacterized protein</fullName>
    </submittedName>
</protein>
<dbReference type="Gene3D" id="2.60.40.10">
    <property type="entry name" value="Immunoglobulins"/>
    <property type="match status" value="1"/>
</dbReference>
<reference evidence="2" key="1">
    <citation type="journal article" date="2006" name="PLoS Biol.">
        <title>Macronuclear genome sequence of the ciliate Tetrahymena thermophila, a model eukaryote.</title>
        <authorList>
            <person name="Eisen J.A."/>
            <person name="Coyne R.S."/>
            <person name="Wu M."/>
            <person name="Wu D."/>
            <person name="Thiagarajan M."/>
            <person name="Wortman J.R."/>
            <person name="Badger J.H."/>
            <person name="Ren Q."/>
            <person name="Amedeo P."/>
            <person name="Jones K.M."/>
            <person name="Tallon L.J."/>
            <person name="Delcher A.L."/>
            <person name="Salzberg S.L."/>
            <person name="Silva J.C."/>
            <person name="Haas B.J."/>
            <person name="Majoros W.H."/>
            <person name="Farzad M."/>
            <person name="Carlton J.M."/>
            <person name="Smith R.K. Jr."/>
            <person name="Garg J."/>
            <person name="Pearlman R.E."/>
            <person name="Karrer K.M."/>
            <person name="Sun L."/>
            <person name="Manning G."/>
            <person name="Elde N.C."/>
            <person name="Turkewitz A.P."/>
            <person name="Asai D.J."/>
            <person name="Wilkes D.E."/>
            <person name="Wang Y."/>
            <person name="Cai H."/>
            <person name="Collins K."/>
            <person name="Stewart B.A."/>
            <person name="Lee S.R."/>
            <person name="Wilamowska K."/>
            <person name="Weinberg Z."/>
            <person name="Ruzzo W.L."/>
            <person name="Wloga D."/>
            <person name="Gaertig J."/>
            <person name="Frankel J."/>
            <person name="Tsao C.-C."/>
            <person name="Gorovsky M.A."/>
            <person name="Keeling P.J."/>
            <person name="Waller R.F."/>
            <person name="Patron N.J."/>
            <person name="Cherry J.M."/>
            <person name="Stover N.A."/>
            <person name="Krieger C.J."/>
            <person name="del Toro C."/>
            <person name="Ryder H.F."/>
            <person name="Williamson S.C."/>
            <person name="Barbeau R.A."/>
            <person name="Hamilton E.P."/>
            <person name="Orias E."/>
        </authorList>
    </citation>
    <scope>NUCLEOTIDE SEQUENCE [LARGE SCALE GENOMIC DNA]</scope>
    <source>
        <strain evidence="2">SB210</strain>
    </source>
</reference>
<dbReference type="RefSeq" id="XP_001021516.1">
    <property type="nucleotide sequence ID" value="XM_001021516.1"/>
</dbReference>
<sequence>MKKNILEEIKDTDNKIKKVFDDIIEQRKRTSQLLQTSYEQLKTSSFNQNTSKQSLNISREATLEGMKNDESRDIKLTDYSPDINIKNKQIFTQDNDEQLFTQEDDLNQHNQDKKFQNKLNISQDTEDLLKSQDDLDLEFPTSLRQLSLNQNQLGFQNNNKNNTQGITKAYNNQFSQNSLRTSVESLNDDSLLSSLHNNSIFNGSQINQNSDNFQNRNGNESKLNSISTQIQNQQKKQNISNYIKIREKEIDFGKQFIFEETQKSLEILNSSDRVISIRLCLESQNFEIDNNYLIIPEFSTVKVVIKCYREEEQRIFDTLFIQEADDQQNQIITANNQIALILKAQILKPQLILKSDQNMQIQGQFTAIEAKINELGELNIQLTNPLTELAQDIEVDVVQKQNDSTKITFFPQNFILKQQETKKISFTISQKNNQMQSEQVFCVFFKINSSPIIFATKIIYS</sequence>
<dbReference type="InParanoid" id="I7ML67"/>
<dbReference type="Proteomes" id="UP000009168">
    <property type="component" value="Unassembled WGS sequence"/>
</dbReference>
<dbReference type="HOGENOM" id="CLU_593832_0_0_1"/>
<dbReference type="InterPro" id="IPR013783">
    <property type="entry name" value="Ig-like_fold"/>
</dbReference>
<dbReference type="GeneID" id="7823734"/>
<dbReference type="AlphaFoldDB" id="I7ML67"/>
<organism evidence="1 2">
    <name type="scientific">Tetrahymena thermophila (strain SB210)</name>
    <dbReference type="NCBI Taxonomy" id="312017"/>
    <lineage>
        <taxon>Eukaryota</taxon>
        <taxon>Sar</taxon>
        <taxon>Alveolata</taxon>
        <taxon>Ciliophora</taxon>
        <taxon>Intramacronucleata</taxon>
        <taxon>Oligohymenophorea</taxon>
        <taxon>Hymenostomatida</taxon>
        <taxon>Tetrahymenina</taxon>
        <taxon>Tetrahymenidae</taxon>
        <taxon>Tetrahymena</taxon>
    </lineage>
</organism>
<name>I7ML67_TETTS</name>
<accession>I7ML67</accession>
<keyword evidence="2" id="KW-1185">Reference proteome</keyword>